<evidence type="ECO:0000256" key="1">
    <source>
        <dbReference type="SAM" id="MobiDB-lite"/>
    </source>
</evidence>
<dbReference type="Proteomes" id="UP001501777">
    <property type="component" value="Unassembled WGS sequence"/>
</dbReference>
<reference evidence="3" key="1">
    <citation type="journal article" date="2019" name="Int. J. Syst. Evol. Microbiol.">
        <title>The Global Catalogue of Microorganisms (GCM) 10K type strain sequencing project: providing services to taxonomists for standard genome sequencing and annotation.</title>
        <authorList>
            <consortium name="The Broad Institute Genomics Platform"/>
            <consortium name="The Broad Institute Genome Sequencing Center for Infectious Disease"/>
            <person name="Wu L."/>
            <person name="Ma J."/>
        </authorList>
    </citation>
    <scope>NUCLEOTIDE SEQUENCE [LARGE SCALE GENOMIC DNA]</scope>
    <source>
        <strain evidence="3">JCM 4395</strain>
    </source>
</reference>
<dbReference type="EMBL" id="BAAASG010000002">
    <property type="protein sequence ID" value="GAA2477593.1"/>
    <property type="molecule type" value="Genomic_DNA"/>
</dbReference>
<evidence type="ECO:0000313" key="3">
    <source>
        <dbReference type="Proteomes" id="UP001501777"/>
    </source>
</evidence>
<keyword evidence="3" id="KW-1185">Reference proteome</keyword>
<feature type="compositionally biased region" description="Basic and acidic residues" evidence="1">
    <location>
        <begin position="92"/>
        <end position="101"/>
    </location>
</feature>
<proteinExistence type="predicted"/>
<organism evidence="2 3">
    <name type="scientific">Streptomyces longisporus</name>
    <dbReference type="NCBI Taxonomy" id="1948"/>
    <lineage>
        <taxon>Bacteria</taxon>
        <taxon>Bacillati</taxon>
        <taxon>Actinomycetota</taxon>
        <taxon>Actinomycetes</taxon>
        <taxon>Kitasatosporales</taxon>
        <taxon>Streptomycetaceae</taxon>
        <taxon>Streptomyces</taxon>
    </lineage>
</organism>
<gene>
    <name evidence="2" type="ORF">GCM10010276_12270</name>
</gene>
<comment type="caution">
    <text evidence="2">The sequence shown here is derived from an EMBL/GenBank/DDBJ whole genome shotgun (WGS) entry which is preliminary data.</text>
</comment>
<sequence length="117" mass="12558">MGDNICPGPEVKRGRASGRARLAHDLDGIPTEGHTPTASRFSMTARVSWQCLFRAAVAIDGSRPADQCGKTDDAPFIGPRVTPVVSRVRGSHPADTEERNHPQHAAGIPLRPTGRWA</sequence>
<protein>
    <submittedName>
        <fullName evidence="2">Uncharacterized protein</fullName>
    </submittedName>
</protein>
<feature type="region of interest" description="Disordered" evidence="1">
    <location>
        <begin position="63"/>
        <end position="117"/>
    </location>
</feature>
<evidence type="ECO:0000313" key="2">
    <source>
        <dbReference type="EMBL" id="GAA2477593.1"/>
    </source>
</evidence>
<name>A0ABP5YC50_STRLO</name>
<accession>A0ABP5YC50</accession>